<evidence type="ECO:0000313" key="3">
    <source>
        <dbReference type="EMBL" id="MDC9597252.1"/>
    </source>
</evidence>
<feature type="chain" id="PRO_5045643472" evidence="2">
    <location>
        <begin position="23"/>
        <end position="92"/>
    </location>
</feature>
<feature type="compositionally biased region" description="Basic residues" evidence="1">
    <location>
        <begin position="50"/>
        <end position="62"/>
    </location>
</feature>
<evidence type="ECO:0000256" key="2">
    <source>
        <dbReference type="SAM" id="SignalP"/>
    </source>
</evidence>
<sequence length="92" mass="10918">MKRLFVVILTIFCVTFGSLSHAKQKDGELNYQLNNKNQNQLHYEQINFSLKHKHKEKNKKKDKKNDKAKKSNINKVDNKYLEENGIDAHEYI</sequence>
<protein>
    <submittedName>
        <fullName evidence="3">Uncharacterized protein</fullName>
    </submittedName>
</protein>
<evidence type="ECO:0000256" key="1">
    <source>
        <dbReference type="SAM" id="MobiDB-lite"/>
    </source>
</evidence>
<gene>
    <name evidence="3" type="ORF">PSI14_10405</name>
</gene>
<dbReference type="Proteomes" id="UP001220225">
    <property type="component" value="Unassembled WGS sequence"/>
</dbReference>
<proteinExistence type="predicted"/>
<dbReference type="RefSeq" id="WP_273575825.1">
    <property type="nucleotide sequence ID" value="NZ_JAQRFN010000011.1"/>
</dbReference>
<keyword evidence="2" id="KW-0732">Signal</keyword>
<organism evidence="3 4">
    <name type="scientific">Xenorhabdus anantnagensis</name>
    <dbReference type="NCBI Taxonomy" id="3025875"/>
    <lineage>
        <taxon>Bacteria</taxon>
        <taxon>Pseudomonadati</taxon>
        <taxon>Pseudomonadota</taxon>
        <taxon>Gammaproteobacteria</taxon>
        <taxon>Enterobacterales</taxon>
        <taxon>Morganellaceae</taxon>
        <taxon>Xenorhabdus</taxon>
    </lineage>
</organism>
<reference evidence="3 4" key="1">
    <citation type="submission" date="2023-02" db="EMBL/GenBank/DDBJ databases">
        <title>Entomopathogenic bacteria.</title>
        <authorList>
            <person name="Machado R.A."/>
        </authorList>
    </citation>
    <scope>NUCLEOTIDE SEQUENCE [LARGE SCALE GENOMIC DNA]</scope>
    <source>
        <strain evidence="3 4">XENO-2</strain>
    </source>
</reference>
<comment type="caution">
    <text evidence="3">The sequence shown here is derived from an EMBL/GenBank/DDBJ whole genome shotgun (WGS) entry which is preliminary data.</text>
</comment>
<keyword evidence="4" id="KW-1185">Reference proteome</keyword>
<feature type="region of interest" description="Disordered" evidence="1">
    <location>
        <begin position="50"/>
        <end position="76"/>
    </location>
</feature>
<feature type="signal peptide" evidence="2">
    <location>
        <begin position="1"/>
        <end position="22"/>
    </location>
</feature>
<evidence type="ECO:0000313" key="4">
    <source>
        <dbReference type="Proteomes" id="UP001220225"/>
    </source>
</evidence>
<name>A0ABT5LS66_9GAMM</name>
<dbReference type="EMBL" id="JAQRFN010000011">
    <property type="protein sequence ID" value="MDC9597252.1"/>
    <property type="molecule type" value="Genomic_DNA"/>
</dbReference>
<accession>A0ABT5LS66</accession>